<evidence type="ECO:0000313" key="11">
    <source>
        <dbReference type="Proteomes" id="UP000036890"/>
    </source>
</evidence>
<dbReference type="InterPro" id="IPR036324">
    <property type="entry name" value="Mn/Fe_SOD_N_sf"/>
</dbReference>
<dbReference type="InterPro" id="IPR019833">
    <property type="entry name" value="Mn/Fe_SOD_BS"/>
</dbReference>
<dbReference type="PROSITE" id="PS00088">
    <property type="entry name" value="SOD_MN"/>
    <property type="match status" value="1"/>
</dbReference>
<dbReference type="SUPFAM" id="SSF46609">
    <property type="entry name" value="Fe,Mn superoxide dismutase (SOD), N-terminal domain"/>
    <property type="match status" value="1"/>
</dbReference>
<evidence type="ECO:0000256" key="7">
    <source>
        <dbReference type="RuleBase" id="RU000414"/>
    </source>
</evidence>
<feature type="binding site" evidence="6">
    <location>
        <position position="157"/>
    </location>
    <ligand>
        <name>Mn(2+)</name>
        <dbReference type="ChEBI" id="CHEBI:29035"/>
    </ligand>
</feature>
<dbReference type="EC" id="1.15.1.1" evidence="7"/>
<comment type="caution">
    <text evidence="10">The sequence shown here is derived from an EMBL/GenBank/DDBJ whole genome shotgun (WGS) entry which is preliminary data.</text>
</comment>
<name>A0A0L8ADG7_9GAMM</name>
<sequence>MPVELPALPYLPGSLQPHLSAQTVELHHVRHHRAYVDAVNAGILGTEWEEASLEEIVRHAQGTLFDAAAQAWNHAFYWQCLRPRGGGEPQGRLGELVKRQYGDVQRLREEFNRTALGLFGSGWVWLVQHPGGQLGLQATRNAGTPLTGESTPLLCCDVWEHAYYTDYQNDRARYLDAFWQMVNWEFAESQLR</sequence>
<dbReference type="RefSeq" id="WP_010486106.1">
    <property type="nucleotide sequence ID" value="NZ_AJLO02000011.1"/>
</dbReference>
<dbReference type="PIRSF" id="PIRSF000349">
    <property type="entry name" value="SODismutase"/>
    <property type="match status" value="1"/>
</dbReference>
<dbReference type="InterPro" id="IPR036314">
    <property type="entry name" value="SOD_C_sf"/>
</dbReference>
<keyword evidence="2 6" id="KW-0479">Metal-binding</keyword>
<dbReference type="PRINTS" id="PR01703">
    <property type="entry name" value="MNSODISMTASE"/>
</dbReference>
<dbReference type="AlphaFoldDB" id="A0A0L8ADG7"/>
<dbReference type="GO" id="GO:0046872">
    <property type="term" value="F:metal ion binding"/>
    <property type="evidence" value="ECO:0007669"/>
    <property type="project" value="UniProtKB-KW"/>
</dbReference>
<dbReference type="GO" id="GO:0004784">
    <property type="term" value="F:superoxide dismutase activity"/>
    <property type="evidence" value="ECO:0007669"/>
    <property type="project" value="UniProtKB-EC"/>
</dbReference>
<accession>A0A0L8ADG7</accession>
<dbReference type="OrthoDB" id="9803125at2"/>
<evidence type="ECO:0000313" key="10">
    <source>
        <dbReference type="EMBL" id="KOF00449.1"/>
    </source>
</evidence>
<evidence type="ECO:0000256" key="6">
    <source>
        <dbReference type="PIRSR" id="PIRSR000349-1"/>
    </source>
</evidence>
<evidence type="ECO:0000256" key="2">
    <source>
        <dbReference type="ARBA" id="ARBA00022723"/>
    </source>
</evidence>
<dbReference type="InterPro" id="IPR019831">
    <property type="entry name" value="Mn/Fe_SOD_N"/>
</dbReference>
<dbReference type="PANTHER" id="PTHR42769:SF3">
    <property type="entry name" value="SUPEROXIDE DISMUTASE [FE] 2, CHLOROPLASTIC"/>
    <property type="match status" value="1"/>
</dbReference>
<keyword evidence="3 7" id="KW-0560">Oxidoreductase</keyword>
<dbReference type="FunFam" id="1.10.287.990:FF:000002">
    <property type="entry name" value="Superoxide dismutase"/>
    <property type="match status" value="1"/>
</dbReference>
<dbReference type="Gene3D" id="3.55.40.20">
    <property type="entry name" value="Iron/manganese superoxide dismutase, C-terminal domain"/>
    <property type="match status" value="1"/>
</dbReference>
<gene>
    <name evidence="10" type="ORF">W7K_04675</name>
</gene>
<evidence type="ECO:0000259" key="9">
    <source>
        <dbReference type="Pfam" id="PF02777"/>
    </source>
</evidence>
<protein>
    <recommendedName>
        <fullName evidence="7">Superoxide dismutase</fullName>
        <ecNumber evidence="7">1.15.1.1</ecNumber>
    </recommendedName>
</protein>
<feature type="domain" description="Manganese/iron superoxide dismutase N-terminal" evidence="8">
    <location>
        <begin position="4"/>
        <end position="81"/>
    </location>
</feature>
<reference evidence="10 11" key="1">
    <citation type="journal article" date="2012" name="J. Bacteriol.">
        <title>Genome sequence of a novel nicotine-degrading strain, Pseudomonas geniculata N1.</title>
        <authorList>
            <person name="Tang H."/>
            <person name="Yu H."/>
            <person name="Tai C."/>
            <person name="Huang K."/>
            <person name="Liu Y."/>
            <person name="Wang L."/>
            <person name="Yao Y."/>
            <person name="Wu G."/>
            <person name="Xu P."/>
        </authorList>
    </citation>
    <scope>NUCLEOTIDE SEQUENCE [LARGE SCALE GENOMIC DNA]</scope>
    <source>
        <strain evidence="10 11">N1</strain>
    </source>
</reference>
<evidence type="ECO:0000256" key="5">
    <source>
        <dbReference type="ARBA" id="ARBA00049204"/>
    </source>
</evidence>
<dbReference type="EMBL" id="AJLO02000011">
    <property type="protein sequence ID" value="KOF00449.1"/>
    <property type="molecule type" value="Genomic_DNA"/>
</dbReference>
<proteinExistence type="inferred from homology"/>
<evidence type="ECO:0000259" key="8">
    <source>
        <dbReference type="Pfam" id="PF00081"/>
    </source>
</evidence>
<evidence type="ECO:0000256" key="1">
    <source>
        <dbReference type="ARBA" id="ARBA00008714"/>
    </source>
</evidence>
<dbReference type="Pfam" id="PF02777">
    <property type="entry name" value="Sod_Fe_C"/>
    <property type="match status" value="1"/>
</dbReference>
<feature type="binding site" evidence="6">
    <location>
        <position position="161"/>
    </location>
    <ligand>
        <name>Mn(2+)</name>
        <dbReference type="ChEBI" id="CHEBI:29035"/>
    </ligand>
</feature>
<comment type="similarity">
    <text evidence="1 7">Belongs to the iron/manganese superoxide dismutase family.</text>
</comment>
<dbReference type="Proteomes" id="UP000036890">
    <property type="component" value="Unassembled WGS sequence"/>
</dbReference>
<evidence type="ECO:0000256" key="4">
    <source>
        <dbReference type="ARBA" id="ARBA00023004"/>
    </source>
</evidence>
<dbReference type="PANTHER" id="PTHR42769">
    <property type="entry name" value="SUPEROXIDE DISMUTASE"/>
    <property type="match status" value="1"/>
</dbReference>
<dbReference type="Pfam" id="PF00081">
    <property type="entry name" value="Sod_Fe_N"/>
    <property type="match status" value="1"/>
</dbReference>
<dbReference type="SUPFAM" id="SSF54719">
    <property type="entry name" value="Fe,Mn superoxide dismutase (SOD), C-terminal domain"/>
    <property type="match status" value="1"/>
</dbReference>
<feature type="domain" description="Manganese/iron superoxide dismutase C-terminal" evidence="9">
    <location>
        <begin position="89"/>
        <end position="189"/>
    </location>
</feature>
<dbReference type="Gene3D" id="1.10.287.990">
    <property type="entry name" value="Fe,Mn superoxide dismutase (SOD) domain"/>
    <property type="match status" value="1"/>
</dbReference>
<feature type="binding site" evidence="6">
    <location>
        <position position="27"/>
    </location>
    <ligand>
        <name>Mn(2+)</name>
        <dbReference type="ChEBI" id="CHEBI:29035"/>
    </ligand>
</feature>
<dbReference type="InterPro" id="IPR019832">
    <property type="entry name" value="Mn/Fe_SOD_C"/>
</dbReference>
<feature type="binding site" evidence="6">
    <location>
        <position position="74"/>
    </location>
    <ligand>
        <name>Mn(2+)</name>
        <dbReference type="ChEBI" id="CHEBI:29035"/>
    </ligand>
</feature>
<organism evidence="10 11">
    <name type="scientific">Stenotrophomonas geniculata N1</name>
    <dbReference type="NCBI Taxonomy" id="1167641"/>
    <lineage>
        <taxon>Bacteria</taxon>
        <taxon>Pseudomonadati</taxon>
        <taxon>Pseudomonadota</taxon>
        <taxon>Gammaproteobacteria</taxon>
        <taxon>Lysobacterales</taxon>
        <taxon>Lysobacteraceae</taxon>
        <taxon>Stenotrophomonas</taxon>
    </lineage>
</organism>
<keyword evidence="4" id="KW-0408">Iron</keyword>
<comment type="function">
    <text evidence="7">Destroys radicals which are normally produced within the cells and which are toxic to biological systems.</text>
</comment>
<dbReference type="InterPro" id="IPR001189">
    <property type="entry name" value="Mn/Fe_SOD"/>
</dbReference>
<comment type="catalytic activity">
    <reaction evidence="5 7">
        <text>2 superoxide + 2 H(+) = H2O2 + O2</text>
        <dbReference type="Rhea" id="RHEA:20696"/>
        <dbReference type="ChEBI" id="CHEBI:15378"/>
        <dbReference type="ChEBI" id="CHEBI:15379"/>
        <dbReference type="ChEBI" id="CHEBI:16240"/>
        <dbReference type="ChEBI" id="CHEBI:18421"/>
        <dbReference type="EC" id="1.15.1.1"/>
    </reaction>
</comment>
<evidence type="ECO:0000256" key="3">
    <source>
        <dbReference type="ARBA" id="ARBA00023002"/>
    </source>
</evidence>